<comment type="caution">
    <text evidence="1">The sequence shown here is derived from an EMBL/GenBank/DDBJ whole genome shotgun (WGS) entry which is preliminary data.</text>
</comment>
<keyword evidence="2" id="KW-1185">Reference proteome</keyword>
<proteinExistence type="predicted"/>
<dbReference type="EMBL" id="JALXSQ010000059">
    <property type="protein sequence ID" value="MCT2043619.1"/>
    <property type="molecule type" value="Genomic_DNA"/>
</dbReference>
<evidence type="ECO:0000313" key="1">
    <source>
        <dbReference type="EMBL" id="MCT2043619.1"/>
    </source>
</evidence>
<protein>
    <recommendedName>
        <fullName evidence="3">Minor tail protein</fullName>
    </recommendedName>
</protein>
<gene>
    <name evidence="1" type="ORF">M3D15_09820</name>
</gene>
<dbReference type="RefSeq" id="WP_260104715.1">
    <property type="nucleotide sequence ID" value="NZ_JALXSQ010000059.1"/>
</dbReference>
<reference evidence="1 2" key="1">
    <citation type="submission" date="2022-04" db="EMBL/GenBank/DDBJ databases">
        <title>Human microbiome associated bacterial genomes.</title>
        <authorList>
            <person name="Sandstrom S."/>
            <person name="Salamzade R."/>
            <person name="Kalan L.R."/>
        </authorList>
    </citation>
    <scope>NUCLEOTIDE SEQUENCE [LARGE SCALE GENOMIC DNA]</scope>
    <source>
        <strain evidence="2">p3-SID1799</strain>
    </source>
</reference>
<name>A0ABT2HZ90_9MICO</name>
<accession>A0ABT2HZ90</accession>
<evidence type="ECO:0000313" key="2">
    <source>
        <dbReference type="Proteomes" id="UP001525379"/>
    </source>
</evidence>
<organism evidence="1 2">
    <name type="scientific">Pseudoclavibacter albus</name>
    <dbReference type="NCBI Taxonomy" id="272241"/>
    <lineage>
        <taxon>Bacteria</taxon>
        <taxon>Bacillati</taxon>
        <taxon>Actinomycetota</taxon>
        <taxon>Actinomycetes</taxon>
        <taxon>Micrococcales</taxon>
        <taxon>Microbacteriaceae</taxon>
        <taxon>Pseudoclavibacter</taxon>
    </lineage>
</organism>
<sequence>MTASQVPTIDKLGGTALDTQLPYASATKRGALLTATDAEVRSATTTRAVVAQSMGHLRHWSMTDAQRLALTAAELGSRPLLVYAEDTDTRWRWTGSAWLQLDTPWTACTAAKTSVVMTPGAGTRPLSVRKVGGVVYLEGGFTVNWKSTASDEHLVNLPAGFAPPYTLQTTATDAWNVVGARIDTSGHVILGGKLTTTNTSIPVYLSASWPSN</sequence>
<evidence type="ECO:0008006" key="3">
    <source>
        <dbReference type="Google" id="ProtNLM"/>
    </source>
</evidence>
<dbReference type="Proteomes" id="UP001525379">
    <property type="component" value="Unassembled WGS sequence"/>
</dbReference>